<proteinExistence type="predicted"/>
<dbReference type="AlphaFoldDB" id="A0AB38TDI5"/>
<protein>
    <submittedName>
        <fullName evidence="2">Uncharacterized protein</fullName>
    </submittedName>
</protein>
<evidence type="ECO:0000313" key="3">
    <source>
        <dbReference type="Proteomes" id="UP001060070"/>
    </source>
</evidence>
<sequence>MNDPIQFLKDNWAVVIEAPWVFVTMVVIIGGGGVAVGRTWLNRTISNLKSDIATLENRHIAKDERIAEYQSKLNGATPDEARSLISGLERRLAALEPRNLDPEQSRILSTHLVKKPGSIKLIRDMGSSESSKIYAQFGTLLRKLGWDLMEGGVMGLGNPPPTGIAVQSHAGEMLTEDAKTLIAALRAADIEYDIQKTPEMGMPGQPLTSLLFATRSN</sequence>
<organism evidence="2 3">
    <name type="scientific">Mesorhizobium ciceri</name>
    <dbReference type="NCBI Taxonomy" id="39645"/>
    <lineage>
        <taxon>Bacteria</taxon>
        <taxon>Pseudomonadati</taxon>
        <taxon>Pseudomonadota</taxon>
        <taxon>Alphaproteobacteria</taxon>
        <taxon>Hyphomicrobiales</taxon>
        <taxon>Phyllobacteriaceae</taxon>
        <taxon>Mesorhizobium</taxon>
    </lineage>
</organism>
<feature type="transmembrane region" description="Helical" evidence="1">
    <location>
        <begin position="20"/>
        <end position="41"/>
    </location>
</feature>
<evidence type="ECO:0000256" key="1">
    <source>
        <dbReference type="SAM" id="Phobius"/>
    </source>
</evidence>
<keyword evidence="1" id="KW-1133">Transmembrane helix</keyword>
<reference evidence="2 3" key="1">
    <citation type="journal article" date="2022" name="Microbiol. Resour. Announc.">
        <title>Complete Genome Sequence of Mesorhizobium ciceri Strain R30, a Rhizobium Used as a Commercial Inoculant for Chickpea in Argentina.</title>
        <authorList>
            <person name="Foresto E."/>
            <person name="Revale S."/>
            <person name="Primo E."/>
            <person name="Nievas F."/>
            <person name="Carezzano E."/>
            <person name="Puente M."/>
            <person name="Alzari P."/>
            <person name="Mart M."/>
            <person name="Ben-Assaya M."/>
            <person name="Mornico D."/>
            <person name="Santoro M."/>
            <person name="Mart F."/>
            <person name="Giordano W."/>
            <person name="Bogino P."/>
        </authorList>
    </citation>
    <scope>NUCLEOTIDE SEQUENCE [LARGE SCALE GENOMIC DNA]</scope>
    <source>
        <strain evidence="2 3">R30</strain>
    </source>
</reference>
<accession>A0AB38TDI5</accession>
<evidence type="ECO:0000313" key="2">
    <source>
        <dbReference type="EMBL" id="UTU52673.1"/>
    </source>
</evidence>
<gene>
    <name evidence="2" type="ORF">LRP29_04280</name>
</gene>
<dbReference type="RefSeq" id="WP_024504102.1">
    <property type="nucleotide sequence ID" value="NZ_CP088147.1"/>
</dbReference>
<keyword evidence="3" id="KW-1185">Reference proteome</keyword>
<dbReference type="Proteomes" id="UP001060070">
    <property type="component" value="Chromosome"/>
</dbReference>
<name>A0AB38TDI5_9HYPH</name>
<keyword evidence="1" id="KW-0472">Membrane</keyword>
<dbReference type="EMBL" id="CP088147">
    <property type="protein sequence ID" value="UTU52673.1"/>
    <property type="molecule type" value="Genomic_DNA"/>
</dbReference>
<keyword evidence="1" id="KW-0812">Transmembrane</keyword>